<feature type="region of interest" description="Disordered" evidence="9">
    <location>
        <begin position="667"/>
        <end position="699"/>
    </location>
</feature>
<keyword evidence="7" id="KW-0131">Cell cycle</keyword>
<keyword evidence="4" id="KW-0963">Cytoplasm</keyword>
<proteinExistence type="inferred from homology"/>
<feature type="compositionally biased region" description="Low complexity" evidence="9">
    <location>
        <begin position="198"/>
        <end position="211"/>
    </location>
</feature>
<feature type="compositionally biased region" description="Low complexity" evidence="9">
    <location>
        <begin position="681"/>
        <end position="697"/>
    </location>
</feature>
<reference evidence="10 11" key="1">
    <citation type="submission" date="2010-12" db="EMBL/GenBank/DDBJ databases">
        <authorList>
            <person name="Muzny D."/>
            <person name="Qin X."/>
            <person name="Deng J."/>
            <person name="Jiang H."/>
            <person name="Liu Y."/>
            <person name="Qu J."/>
            <person name="Song X.-Z."/>
            <person name="Zhang L."/>
            <person name="Thornton R."/>
            <person name="Coyle M."/>
            <person name="Francisco L."/>
            <person name="Jackson L."/>
            <person name="Javaid M."/>
            <person name="Korchina V."/>
            <person name="Kovar C."/>
            <person name="Mata R."/>
            <person name="Mathew T."/>
            <person name="Ngo R."/>
            <person name="Nguyen L."/>
            <person name="Nguyen N."/>
            <person name="Okwuonu G."/>
            <person name="Ongeri F."/>
            <person name="Pham C."/>
            <person name="Simmons D."/>
            <person name="Wilczek-Boney K."/>
            <person name="Hale W."/>
            <person name="Jakkamsetti A."/>
            <person name="Pham P."/>
            <person name="Ruth R."/>
            <person name="San Lucas F."/>
            <person name="Warren J."/>
            <person name="Zhang J."/>
            <person name="Zhao Z."/>
            <person name="Zhou C."/>
            <person name="Zhu D."/>
            <person name="Lee S."/>
            <person name="Bess C."/>
            <person name="Blankenburg K."/>
            <person name="Forbes L."/>
            <person name="Fu Q."/>
            <person name="Gubbala S."/>
            <person name="Hirani K."/>
            <person name="Jayaseelan J.C."/>
            <person name="Lara F."/>
            <person name="Munidasa M."/>
            <person name="Palculict T."/>
            <person name="Patil S."/>
            <person name="Pu L.-L."/>
            <person name="Saada N."/>
            <person name="Tang L."/>
            <person name="Weissenberger G."/>
            <person name="Zhu Y."/>
            <person name="Hemphill L."/>
            <person name="Shang Y."/>
            <person name="Youmans B."/>
            <person name="Ayvaz T."/>
            <person name="Ross M."/>
            <person name="Santibanez J."/>
            <person name="Aqrawi P."/>
            <person name="Gross S."/>
            <person name="Joshi V."/>
            <person name="Fowler G."/>
            <person name="Nazareth L."/>
            <person name="Reid J."/>
            <person name="Worley K."/>
            <person name="Petrosino J."/>
            <person name="Highlander S."/>
            <person name="Gibbs R."/>
        </authorList>
    </citation>
    <scope>NUCLEOTIDE SEQUENCE [LARGE SCALE GENOMIC DNA]</scope>
    <source>
        <strain evidence="10 11">ATCC 51333</strain>
    </source>
</reference>
<name>E6LXW0_9ACTO</name>
<feature type="region of interest" description="Disordered" evidence="9">
    <location>
        <begin position="729"/>
        <end position="886"/>
    </location>
</feature>
<dbReference type="HOGENOM" id="CLU_301446_0_0_11"/>
<evidence type="ECO:0000313" key="11">
    <source>
        <dbReference type="Proteomes" id="UP000005573"/>
    </source>
</evidence>
<accession>E6LXW0</accession>
<feature type="compositionally biased region" description="Low complexity" evidence="9">
    <location>
        <begin position="529"/>
        <end position="552"/>
    </location>
</feature>
<dbReference type="InterPro" id="IPR007793">
    <property type="entry name" value="DivIVA_fam"/>
</dbReference>
<feature type="compositionally biased region" description="Polar residues" evidence="9">
    <location>
        <begin position="217"/>
        <end position="231"/>
    </location>
</feature>
<gene>
    <name evidence="10" type="ORF">HMPREF0388_0697</name>
</gene>
<dbReference type="RefSeq" id="WP_004009126.1">
    <property type="nucleotide sequence ID" value="NZ_GL622340.1"/>
</dbReference>
<dbReference type="PANTHER" id="PTHR35794:SF2">
    <property type="entry name" value="CELL DIVISION PROTEIN DIVIVA"/>
    <property type="match status" value="1"/>
</dbReference>
<evidence type="ECO:0000256" key="1">
    <source>
        <dbReference type="ARBA" id="ARBA00004496"/>
    </source>
</evidence>
<evidence type="ECO:0000256" key="3">
    <source>
        <dbReference type="ARBA" id="ARBA00018787"/>
    </source>
</evidence>
<evidence type="ECO:0000256" key="6">
    <source>
        <dbReference type="ARBA" id="ARBA00023054"/>
    </source>
</evidence>
<feature type="region of interest" description="Disordered" evidence="9">
    <location>
        <begin position="187"/>
        <end position="232"/>
    </location>
</feature>
<sequence>MYAQNPALFGKQPATLLTVKNGKDRHMSEAAPQLLTSEDIFSAQFPATKFRDGYDQNQIDDYLDEVVRVLSYYEALNASPEAEVDLAYITVRGRDVREVDFDYTRMRVGYDQDAVDDYLDQVAATLEAYEKLYGIPPSDQRYQVLQVDGAALEAEAAEQAAASGELPSSSAPNEEAAVTPIEIAAETPPSQPAAQTVASAAPLPETPAATPGEDFGVSSSILGTPTGSIPVTQPVPFEQAVLTNHEDGSPAAHDFDATSTVGSPLFPPLNAAVSPQSQMPETGTNASPVEDIAEQNFASAALPEMETPIAPSVAASVETAPANPLPETDDEWGEVPQYPVDAPEPQTPDATAAQTYSEPGYDPYQPYEYDTYDQPMSTVPADYQGSSEPYSEAPAEAGDPSPYGTATPEGYNYPPQMEGENQAFIPEDTTMVIPVTPAAPVDTAPSAEVPSEYAQGYEQGGYPEGDESSSAETPGYDSTFAVDQEEPYDLEESLDDDYPEEITLDDAPDLPVETTDVQADSTALQEDFYAPATPEEAPAAPVVAEPAEYYAPDSVPESMSQSYGEQPQPPYAAPESPTIDPLTYATPEQPATADSWQTPNPYQAEGLTPSEWDGTQQPPAYEQLDEPSGVQPSVQPDLQPTDQYGVPDFSANEPVYATAAPEMPEELAMEQTEPTSETLDAPTELPEPVEAAEPAEPSFSSFQMPQLEAVELGKDEVAPVEVNDAEFAPAEYSTPTETPKAPLTDVVAPPLPTPGVGLDLGQIREKLAPERADSPAESEQKLADVPGVLMTPTRSASELPPTESPVESPATGAMTEPAPTGTVTEHLSATRLEELATQNAASVPETAADIPMIDTQSEDNDSTKGQPTPIFPEDSNPRPMLQGEEPLAEVDPDGRFIPHFLAGYRSNLDTFTSVYGSLDENSSRVKPASIAKLEAQQHRKSITTGYLVTVATSRPLGADDQVFVRLPDGREVPVTSASSDFDGVHLTIPKI</sequence>
<dbReference type="InterPro" id="IPR019933">
    <property type="entry name" value="DivIVA_domain"/>
</dbReference>
<organism evidence="10 11">
    <name type="scientific">Mobiluncus curtisii ATCC 51333</name>
    <dbReference type="NCBI Taxonomy" id="887326"/>
    <lineage>
        <taxon>Bacteria</taxon>
        <taxon>Bacillati</taxon>
        <taxon>Actinomycetota</taxon>
        <taxon>Actinomycetes</taxon>
        <taxon>Actinomycetales</taxon>
        <taxon>Actinomycetaceae</taxon>
        <taxon>Mobiluncus</taxon>
    </lineage>
</organism>
<feature type="region of interest" description="Disordered" evidence="9">
    <location>
        <begin position="318"/>
        <end position="416"/>
    </location>
</feature>
<evidence type="ECO:0000256" key="4">
    <source>
        <dbReference type="ARBA" id="ARBA00022490"/>
    </source>
</evidence>
<feature type="region of interest" description="Disordered" evidence="9">
    <location>
        <begin position="529"/>
        <end position="649"/>
    </location>
</feature>
<evidence type="ECO:0000256" key="8">
    <source>
        <dbReference type="ARBA" id="ARBA00031737"/>
    </source>
</evidence>
<evidence type="ECO:0000256" key="2">
    <source>
        <dbReference type="ARBA" id="ARBA00009008"/>
    </source>
</evidence>
<feature type="compositionally biased region" description="Polar residues" evidence="9">
    <location>
        <begin position="348"/>
        <end position="357"/>
    </location>
</feature>
<protein>
    <recommendedName>
        <fullName evidence="3">Cell wall synthesis protein Wag31</fullName>
    </recommendedName>
    <alternativeName>
        <fullName evidence="8">Antigen 84</fullName>
    </alternativeName>
</protein>
<dbReference type="GO" id="GO:0051301">
    <property type="term" value="P:cell division"/>
    <property type="evidence" value="ECO:0007669"/>
    <property type="project" value="UniProtKB-KW"/>
</dbReference>
<evidence type="ECO:0000256" key="7">
    <source>
        <dbReference type="ARBA" id="ARBA00023306"/>
    </source>
</evidence>
<comment type="caution">
    <text evidence="10">The sequence shown here is derived from an EMBL/GenBank/DDBJ whole genome shotgun (WGS) entry which is preliminary data.</text>
</comment>
<dbReference type="NCBIfam" id="TIGR03544">
    <property type="entry name" value="DivI1A_domain"/>
    <property type="match status" value="2"/>
</dbReference>
<comment type="similarity">
    <text evidence="2">Belongs to the DivIVA family.</text>
</comment>
<feature type="compositionally biased region" description="Polar residues" evidence="9">
    <location>
        <begin position="592"/>
        <end position="601"/>
    </location>
</feature>
<dbReference type="EMBL" id="AEPY01000004">
    <property type="protein sequence ID" value="EFU80477.1"/>
    <property type="molecule type" value="Genomic_DNA"/>
</dbReference>
<evidence type="ECO:0000313" key="10">
    <source>
        <dbReference type="EMBL" id="EFU80477.1"/>
    </source>
</evidence>
<feature type="region of interest" description="Disordered" evidence="9">
    <location>
        <begin position="456"/>
        <end position="493"/>
    </location>
</feature>
<feature type="region of interest" description="Disordered" evidence="9">
    <location>
        <begin position="156"/>
        <end position="175"/>
    </location>
</feature>
<dbReference type="GO" id="GO:0005737">
    <property type="term" value="C:cytoplasm"/>
    <property type="evidence" value="ECO:0007669"/>
    <property type="project" value="UniProtKB-SubCell"/>
</dbReference>
<feature type="compositionally biased region" description="Basic and acidic residues" evidence="9">
    <location>
        <begin position="762"/>
        <end position="782"/>
    </location>
</feature>
<feature type="compositionally biased region" description="Acidic residues" evidence="9">
    <location>
        <begin position="483"/>
        <end position="493"/>
    </location>
</feature>
<dbReference type="PANTHER" id="PTHR35794">
    <property type="entry name" value="CELL DIVISION PROTEIN DIVIVA"/>
    <property type="match status" value="1"/>
</dbReference>
<comment type="subcellular location">
    <subcellularLocation>
        <location evidence="1">Cytoplasm</location>
    </subcellularLocation>
</comment>
<keyword evidence="6" id="KW-0175">Coiled coil</keyword>
<evidence type="ECO:0000256" key="9">
    <source>
        <dbReference type="SAM" id="MobiDB-lite"/>
    </source>
</evidence>
<dbReference type="Gene3D" id="6.10.250.660">
    <property type="match status" value="2"/>
</dbReference>
<dbReference type="Proteomes" id="UP000005573">
    <property type="component" value="Unassembled WGS sequence"/>
</dbReference>
<keyword evidence="5" id="KW-0132">Cell division</keyword>
<feature type="compositionally biased region" description="Polar residues" evidence="9">
    <location>
        <begin position="630"/>
        <end position="642"/>
    </location>
</feature>
<evidence type="ECO:0000256" key="5">
    <source>
        <dbReference type="ARBA" id="ARBA00022618"/>
    </source>
</evidence>
<dbReference type="AlphaFoldDB" id="E6LXW0"/>